<proteinExistence type="predicted"/>
<protein>
    <recommendedName>
        <fullName evidence="4">Peptidase S1 domain-containing protein</fullName>
    </recommendedName>
</protein>
<accession>A0ABR1SLE8</accession>
<comment type="caution">
    <text evidence="2">The sequence shown here is derived from an EMBL/GenBank/DDBJ whole genome shotgun (WGS) entry which is preliminary data.</text>
</comment>
<name>A0ABR1SLE8_9PEZI</name>
<evidence type="ECO:0000256" key="1">
    <source>
        <dbReference type="SAM" id="MobiDB-lite"/>
    </source>
</evidence>
<dbReference type="EMBL" id="JAQQWK010000009">
    <property type="protein sequence ID" value="KAK8034308.1"/>
    <property type="molecule type" value="Genomic_DNA"/>
</dbReference>
<keyword evidence="3" id="KW-1185">Reference proteome</keyword>
<dbReference type="Proteomes" id="UP001444661">
    <property type="component" value="Unassembled WGS sequence"/>
</dbReference>
<evidence type="ECO:0000313" key="3">
    <source>
        <dbReference type="Proteomes" id="UP001444661"/>
    </source>
</evidence>
<evidence type="ECO:0008006" key="4">
    <source>
        <dbReference type="Google" id="ProtNLM"/>
    </source>
</evidence>
<evidence type="ECO:0000313" key="2">
    <source>
        <dbReference type="EMBL" id="KAK8034308.1"/>
    </source>
</evidence>
<dbReference type="InterPro" id="IPR009003">
    <property type="entry name" value="Peptidase_S1_PA"/>
</dbReference>
<reference evidence="2 3" key="1">
    <citation type="submission" date="2023-01" db="EMBL/GenBank/DDBJ databases">
        <title>Analysis of 21 Apiospora genomes using comparative genomics revels a genus with tremendous synthesis potential of carbohydrate active enzymes and secondary metabolites.</title>
        <authorList>
            <person name="Sorensen T."/>
        </authorList>
    </citation>
    <scope>NUCLEOTIDE SEQUENCE [LARGE SCALE GENOMIC DNA]</scope>
    <source>
        <strain evidence="2 3">CBS 33761</strain>
    </source>
</reference>
<feature type="region of interest" description="Disordered" evidence="1">
    <location>
        <begin position="333"/>
        <end position="385"/>
    </location>
</feature>
<gene>
    <name evidence="2" type="ORF">PG993_009303</name>
</gene>
<dbReference type="SUPFAM" id="SSF50494">
    <property type="entry name" value="Trypsin-like serine proteases"/>
    <property type="match status" value="1"/>
</dbReference>
<organism evidence="2 3">
    <name type="scientific">Apiospora rasikravindrae</name>
    <dbReference type="NCBI Taxonomy" id="990691"/>
    <lineage>
        <taxon>Eukaryota</taxon>
        <taxon>Fungi</taxon>
        <taxon>Dikarya</taxon>
        <taxon>Ascomycota</taxon>
        <taxon>Pezizomycotina</taxon>
        <taxon>Sordariomycetes</taxon>
        <taxon>Xylariomycetidae</taxon>
        <taxon>Amphisphaeriales</taxon>
        <taxon>Apiosporaceae</taxon>
        <taxon>Apiospora</taxon>
    </lineage>
</organism>
<sequence length="419" mass="46069">MTLGNCAKKYSDVLEAAKNELLPEEFSSKTHFDFRSGKRAYCFDDTDSQASSQASYSAQCLVGNPHHYEVPVMGDSAGTRSNDGSATLGPLLQIGEKFYRLVNWHMFDDGREGRFRRWNMKSPPDKLDLVHPSPSDLELYSRGKQHVEIGNLVAFSGHMYKTHRPATLSDAVTNPLARSSQVTTDWALFETKGPGLLNRIRHIVDGDKSDTAEPPITGTASEVEIGDVVCSTGRSSGHSFGTVCKRGLLKNEDGTFLRNWAISSDFALDDSWHDGMGIMGDSGAGVVNYLTNELIGQLWGRNHYDDDPKEPAITYFTTMLDIYNDIQARWPGDHCPRPKLPGEVSSTDEVRDTPVTNAGDIDDMLIAEGHTPPSSEDGLNENSGARRSSIRSSILVASCGNMVAARWVKHAATWPRLQS</sequence>